<evidence type="ECO:0000313" key="1">
    <source>
        <dbReference type="EMBL" id="GAA2395961.1"/>
    </source>
</evidence>
<sequence length="237" mass="26624">METELRGLAGRARRGAPREARDRLLETLWPWALRTARTCAARLPPGADRDAVHSEVLWEVFQAVRRMDWERYDVWPALLKARLRNAWSTAARAADPLTRGERRARSAYLARVEAETQRLRRSLTPAERFAIARRVSPRGGVVPVVLGRSLLTADQDAAAQGAVETSGDTDGDPAVLAQRALLRWAVRTWVVHDLPPELSREVTAALERDEGDRLGPALLRRLGPHRASLHRRLEKPI</sequence>
<accession>A0ABP5V7T9</accession>
<protein>
    <submittedName>
        <fullName evidence="1">Uncharacterized protein</fullName>
    </submittedName>
</protein>
<name>A0ABP5V7T9_9ACTN</name>
<reference evidence="2" key="1">
    <citation type="journal article" date="2019" name="Int. J. Syst. Evol. Microbiol.">
        <title>The Global Catalogue of Microorganisms (GCM) 10K type strain sequencing project: providing services to taxonomists for standard genome sequencing and annotation.</title>
        <authorList>
            <consortium name="The Broad Institute Genomics Platform"/>
            <consortium name="The Broad Institute Genome Sequencing Center for Infectious Disease"/>
            <person name="Wu L."/>
            <person name="Ma J."/>
        </authorList>
    </citation>
    <scope>NUCLEOTIDE SEQUENCE [LARGE SCALE GENOMIC DNA]</scope>
    <source>
        <strain evidence="2">JCM 6921</strain>
    </source>
</reference>
<keyword evidence="2" id="KW-1185">Reference proteome</keyword>
<dbReference type="EMBL" id="BAAATJ010000007">
    <property type="protein sequence ID" value="GAA2395961.1"/>
    <property type="molecule type" value="Genomic_DNA"/>
</dbReference>
<dbReference type="RefSeq" id="WP_344630732.1">
    <property type="nucleotide sequence ID" value="NZ_BAAATJ010000007.1"/>
</dbReference>
<organism evidence="1 2">
    <name type="scientific">Streptomyces glaucosporus</name>
    <dbReference type="NCBI Taxonomy" id="284044"/>
    <lineage>
        <taxon>Bacteria</taxon>
        <taxon>Bacillati</taxon>
        <taxon>Actinomycetota</taxon>
        <taxon>Actinomycetes</taxon>
        <taxon>Kitasatosporales</taxon>
        <taxon>Streptomycetaceae</taxon>
        <taxon>Streptomyces</taxon>
    </lineage>
</organism>
<proteinExistence type="predicted"/>
<dbReference type="Proteomes" id="UP001500058">
    <property type="component" value="Unassembled WGS sequence"/>
</dbReference>
<comment type="caution">
    <text evidence="1">The sequence shown here is derived from an EMBL/GenBank/DDBJ whole genome shotgun (WGS) entry which is preliminary data.</text>
</comment>
<gene>
    <name evidence="1" type="ORF">GCM10010420_21910</name>
</gene>
<evidence type="ECO:0000313" key="2">
    <source>
        <dbReference type="Proteomes" id="UP001500058"/>
    </source>
</evidence>